<dbReference type="STRING" id="498761.HM1_1811"/>
<sequence length="56" mass="6837">MFWQNFRLRQPSPPPARLNGALYVEEPLKYFAHFIMFFHLFQQRRPVHFSTLSPML</sequence>
<dbReference type="AlphaFoldDB" id="B0TF59"/>
<dbReference type="EMBL" id="CP000930">
    <property type="protein sequence ID" value="ABZ84376.1"/>
    <property type="molecule type" value="Genomic_DNA"/>
</dbReference>
<reference evidence="1 2" key="1">
    <citation type="journal article" date="2008" name="J. Bacteriol.">
        <title>The genome of Heliobacterium modesticaldum, a phototrophic representative of the Firmicutes containing the simplest photosynthetic apparatus.</title>
        <authorList>
            <person name="Sattley W.M."/>
            <person name="Madigan M.T."/>
            <person name="Swingley W.D."/>
            <person name="Cheung P.C."/>
            <person name="Clocksin K.M."/>
            <person name="Conrad A.L."/>
            <person name="Dejesa L.C."/>
            <person name="Honchak B.M."/>
            <person name="Jung D.O."/>
            <person name="Karbach L.E."/>
            <person name="Kurdoglu A."/>
            <person name="Lahiri S."/>
            <person name="Mastrian S.D."/>
            <person name="Page L.E."/>
            <person name="Taylor H.L."/>
            <person name="Wang Z.T."/>
            <person name="Raymond J."/>
            <person name="Chen M."/>
            <person name="Blankenship R.E."/>
            <person name="Touchman J.W."/>
        </authorList>
    </citation>
    <scope>NUCLEOTIDE SEQUENCE [LARGE SCALE GENOMIC DNA]</scope>
    <source>
        <strain evidence="2">ATCC 51547 / Ice1</strain>
    </source>
</reference>
<protein>
    <submittedName>
        <fullName evidence="1">Uncharacterized protein</fullName>
    </submittedName>
</protein>
<evidence type="ECO:0000313" key="1">
    <source>
        <dbReference type="EMBL" id="ABZ84376.1"/>
    </source>
</evidence>
<proteinExistence type="predicted"/>
<accession>B0TF59</accession>
<dbReference type="KEGG" id="hmo:HM1_1811"/>
<organism evidence="1 2">
    <name type="scientific">Heliobacterium modesticaldum (strain ATCC 51547 / Ice1)</name>
    <dbReference type="NCBI Taxonomy" id="498761"/>
    <lineage>
        <taxon>Bacteria</taxon>
        <taxon>Bacillati</taxon>
        <taxon>Bacillota</taxon>
        <taxon>Clostridia</taxon>
        <taxon>Eubacteriales</taxon>
        <taxon>Heliobacteriaceae</taxon>
        <taxon>Heliomicrobium</taxon>
    </lineage>
</organism>
<dbReference type="HOGENOM" id="CLU_3008055_0_0_9"/>
<dbReference type="Proteomes" id="UP000008550">
    <property type="component" value="Chromosome"/>
</dbReference>
<name>B0TF59_HELMI</name>
<gene>
    <name evidence="1" type="ORF">HM1_1811</name>
</gene>
<keyword evidence="2" id="KW-1185">Reference proteome</keyword>
<evidence type="ECO:0000313" key="2">
    <source>
        <dbReference type="Proteomes" id="UP000008550"/>
    </source>
</evidence>